<gene>
    <name evidence="2" type="ORF">H5410_062523</name>
</gene>
<accession>A0A9J5WB40</accession>
<feature type="region of interest" description="Disordered" evidence="1">
    <location>
        <begin position="46"/>
        <end position="97"/>
    </location>
</feature>
<name>A0A9J5WB40_SOLCO</name>
<keyword evidence="3" id="KW-1185">Reference proteome</keyword>
<sequence length="97" mass="10974">MLFNIRDDSMSLLELARKLQSEINLLSIDQAENMNEFMLLCKHLDTRPKRNSNPKGNINPKKVAKDVRVAPSVKNISSVSMDMPKPESSDKGWKTTS</sequence>
<dbReference type="EMBL" id="JACXVP010000012">
    <property type="protein sequence ID" value="KAG5572757.1"/>
    <property type="molecule type" value="Genomic_DNA"/>
</dbReference>
<organism evidence="2 3">
    <name type="scientific">Solanum commersonii</name>
    <name type="common">Commerson's wild potato</name>
    <name type="synonym">Commerson's nightshade</name>
    <dbReference type="NCBI Taxonomy" id="4109"/>
    <lineage>
        <taxon>Eukaryota</taxon>
        <taxon>Viridiplantae</taxon>
        <taxon>Streptophyta</taxon>
        <taxon>Embryophyta</taxon>
        <taxon>Tracheophyta</taxon>
        <taxon>Spermatophyta</taxon>
        <taxon>Magnoliopsida</taxon>
        <taxon>eudicotyledons</taxon>
        <taxon>Gunneridae</taxon>
        <taxon>Pentapetalae</taxon>
        <taxon>asterids</taxon>
        <taxon>lamiids</taxon>
        <taxon>Solanales</taxon>
        <taxon>Solanaceae</taxon>
        <taxon>Solanoideae</taxon>
        <taxon>Solaneae</taxon>
        <taxon>Solanum</taxon>
    </lineage>
</organism>
<reference evidence="2 3" key="1">
    <citation type="submission" date="2020-09" db="EMBL/GenBank/DDBJ databases">
        <title>De no assembly of potato wild relative species, Solanum commersonii.</title>
        <authorList>
            <person name="Cho K."/>
        </authorList>
    </citation>
    <scope>NUCLEOTIDE SEQUENCE [LARGE SCALE GENOMIC DNA]</scope>
    <source>
        <strain evidence="2">LZ3.2</strain>
        <tissue evidence="2">Leaf</tissue>
    </source>
</reference>
<comment type="caution">
    <text evidence="2">The sequence shown here is derived from an EMBL/GenBank/DDBJ whole genome shotgun (WGS) entry which is preliminary data.</text>
</comment>
<protein>
    <submittedName>
        <fullName evidence="2">Uncharacterized protein</fullName>
    </submittedName>
</protein>
<dbReference type="Proteomes" id="UP000824120">
    <property type="component" value="Chromosome 12"/>
</dbReference>
<evidence type="ECO:0000313" key="2">
    <source>
        <dbReference type="EMBL" id="KAG5572757.1"/>
    </source>
</evidence>
<feature type="compositionally biased region" description="Basic and acidic residues" evidence="1">
    <location>
        <begin position="84"/>
        <end position="97"/>
    </location>
</feature>
<proteinExistence type="predicted"/>
<evidence type="ECO:0000256" key="1">
    <source>
        <dbReference type="SAM" id="MobiDB-lite"/>
    </source>
</evidence>
<dbReference type="AlphaFoldDB" id="A0A9J5WB40"/>
<evidence type="ECO:0000313" key="3">
    <source>
        <dbReference type="Proteomes" id="UP000824120"/>
    </source>
</evidence>